<dbReference type="RefSeq" id="WP_184667362.1">
    <property type="nucleotide sequence ID" value="NZ_BAABAI010000027.1"/>
</dbReference>
<proteinExistence type="predicted"/>
<evidence type="ECO:0000313" key="1">
    <source>
        <dbReference type="EMBL" id="MBB4964387.1"/>
    </source>
</evidence>
<dbReference type="AlphaFoldDB" id="A0A7W7T0K9"/>
<comment type="caution">
    <text evidence="1">The sequence shown here is derived from an EMBL/GenBank/DDBJ whole genome shotgun (WGS) entry which is preliminary data.</text>
</comment>
<gene>
    <name evidence="1" type="ORF">F4559_001746</name>
</gene>
<dbReference type="Proteomes" id="UP000542674">
    <property type="component" value="Unassembled WGS sequence"/>
</dbReference>
<keyword evidence="2" id="KW-1185">Reference proteome</keyword>
<organism evidence="1 2">
    <name type="scientific">Saccharothrix violaceirubra</name>
    <dbReference type="NCBI Taxonomy" id="413306"/>
    <lineage>
        <taxon>Bacteria</taxon>
        <taxon>Bacillati</taxon>
        <taxon>Actinomycetota</taxon>
        <taxon>Actinomycetes</taxon>
        <taxon>Pseudonocardiales</taxon>
        <taxon>Pseudonocardiaceae</taxon>
        <taxon>Saccharothrix</taxon>
    </lineage>
</organism>
<sequence>MGDYDTFATTVATLIRPLADSLPAAVAADLARLPATRRRSLDDVLRLPSLADKRVLDGVDPPLLVPPVDPPPPLRGSFMTMGWVGESPLATESRLADTLRPGTGDLAEDLVVRLADHPDVASALAVPELDDLDVLDGRHGARHIALALLVTKSILGEDATRPAVLGIALDVVARVLPGRPKPARHADAVLARRRADYRFPAYGSRHVPTPDHWFALTPGPVEAVPDFSANGLVAVLPEGIAVRVASDEVVLVGVDVTATPPEADLSGWEEIVEVSFHTDTGDLGVAGWPVTPPWPGDLRFRVHASGRDGDHREYFRVQVWEAPLAPEKVVKRTDRLGHVLRGETPPDTPSAEHRPYLWVEESVLSVAATITVVTGASVDHVVASFDGRREDHSARDALEGYGGAILLDIGDTVFIVEINGYWGSWERYLGPASAHGRAASAFWNVNGSRRLSFAERGRLLGSFEPPFDDVPAAVAEWCDGLDLADYRSADAKMLAALARFTGHGFVRADYEALTKHGVAYILGDD</sequence>
<accession>A0A7W7T0K9</accession>
<dbReference type="InterPro" id="IPR045592">
    <property type="entry name" value="DUF6461"/>
</dbReference>
<name>A0A7W7T0K9_9PSEU</name>
<protein>
    <submittedName>
        <fullName evidence="1">Uncharacterized protein</fullName>
    </submittedName>
</protein>
<evidence type="ECO:0000313" key="2">
    <source>
        <dbReference type="Proteomes" id="UP000542674"/>
    </source>
</evidence>
<reference evidence="1 2" key="1">
    <citation type="submission" date="2020-08" db="EMBL/GenBank/DDBJ databases">
        <title>Sequencing the genomes of 1000 actinobacteria strains.</title>
        <authorList>
            <person name="Klenk H.-P."/>
        </authorList>
    </citation>
    <scope>NUCLEOTIDE SEQUENCE [LARGE SCALE GENOMIC DNA]</scope>
    <source>
        <strain evidence="1 2">DSM 45084</strain>
    </source>
</reference>
<dbReference type="EMBL" id="JACHJS010000001">
    <property type="protein sequence ID" value="MBB4964387.1"/>
    <property type="molecule type" value="Genomic_DNA"/>
</dbReference>
<dbReference type="Pfam" id="PF20062">
    <property type="entry name" value="DUF6461"/>
    <property type="match status" value="1"/>
</dbReference>